<keyword evidence="3" id="KW-1185">Reference proteome</keyword>
<dbReference type="EMBL" id="JAKKPZ010000001">
    <property type="protein sequence ID" value="KAI1728360.1"/>
    <property type="molecule type" value="Genomic_DNA"/>
</dbReference>
<sequence>MDFCATAPLSIEAEEEDEWFEDFSMHYTGWVGFILFLPSLVSYSCSVISHDAAWESIDHVLMGMSIVFMASFKYSELWLQTHLDIHHFCILEHTKFFMASCGQWFLQNMAHATIYALSAGYVHVYSLAHPLCQQETKAVASLTEKGSNHGQPRGKRRRRWDFIKI</sequence>
<keyword evidence="1" id="KW-1133">Transmembrane helix</keyword>
<keyword evidence="1" id="KW-0472">Membrane</keyword>
<organism evidence="2 3">
    <name type="scientific">Ditylenchus destructor</name>
    <dbReference type="NCBI Taxonomy" id="166010"/>
    <lineage>
        <taxon>Eukaryota</taxon>
        <taxon>Metazoa</taxon>
        <taxon>Ecdysozoa</taxon>
        <taxon>Nematoda</taxon>
        <taxon>Chromadorea</taxon>
        <taxon>Rhabditida</taxon>
        <taxon>Tylenchina</taxon>
        <taxon>Tylenchomorpha</taxon>
        <taxon>Sphaerularioidea</taxon>
        <taxon>Anguinidae</taxon>
        <taxon>Anguininae</taxon>
        <taxon>Ditylenchus</taxon>
    </lineage>
</organism>
<name>A0AAD4RDB0_9BILA</name>
<reference evidence="2" key="1">
    <citation type="submission" date="2022-01" db="EMBL/GenBank/DDBJ databases">
        <title>Genome Sequence Resource for Two Populations of Ditylenchus destructor, the Migratory Endoparasitic Phytonematode.</title>
        <authorList>
            <person name="Zhang H."/>
            <person name="Lin R."/>
            <person name="Xie B."/>
        </authorList>
    </citation>
    <scope>NUCLEOTIDE SEQUENCE</scope>
    <source>
        <strain evidence="2">BazhouSP</strain>
    </source>
</reference>
<evidence type="ECO:0000313" key="3">
    <source>
        <dbReference type="Proteomes" id="UP001201812"/>
    </source>
</evidence>
<keyword evidence="1" id="KW-0812">Transmembrane</keyword>
<comment type="caution">
    <text evidence="2">The sequence shown here is derived from an EMBL/GenBank/DDBJ whole genome shotgun (WGS) entry which is preliminary data.</text>
</comment>
<accession>A0AAD4RDB0</accession>
<dbReference type="Proteomes" id="UP001201812">
    <property type="component" value="Unassembled WGS sequence"/>
</dbReference>
<gene>
    <name evidence="2" type="ORF">DdX_00534</name>
</gene>
<dbReference type="AlphaFoldDB" id="A0AAD4RDB0"/>
<protein>
    <submittedName>
        <fullName evidence="2">Uncharacterized protein</fullName>
    </submittedName>
</protein>
<evidence type="ECO:0000256" key="1">
    <source>
        <dbReference type="SAM" id="Phobius"/>
    </source>
</evidence>
<feature type="transmembrane region" description="Helical" evidence="1">
    <location>
        <begin position="27"/>
        <end position="48"/>
    </location>
</feature>
<evidence type="ECO:0000313" key="2">
    <source>
        <dbReference type="EMBL" id="KAI1728360.1"/>
    </source>
</evidence>
<proteinExistence type="predicted"/>